<feature type="transmembrane region" description="Helical" evidence="1">
    <location>
        <begin position="391"/>
        <end position="409"/>
    </location>
</feature>
<dbReference type="EMBL" id="GG745340">
    <property type="protein sequence ID" value="KNE62315.1"/>
    <property type="molecule type" value="Genomic_DNA"/>
</dbReference>
<feature type="transmembrane region" description="Helical" evidence="1">
    <location>
        <begin position="356"/>
        <end position="379"/>
    </location>
</feature>
<organism evidence="2 3">
    <name type="scientific">Allomyces macrogynus (strain ATCC 38327)</name>
    <name type="common">Allomyces javanicus var. macrogynus</name>
    <dbReference type="NCBI Taxonomy" id="578462"/>
    <lineage>
        <taxon>Eukaryota</taxon>
        <taxon>Fungi</taxon>
        <taxon>Fungi incertae sedis</taxon>
        <taxon>Blastocladiomycota</taxon>
        <taxon>Blastocladiomycetes</taxon>
        <taxon>Blastocladiales</taxon>
        <taxon>Blastocladiaceae</taxon>
        <taxon>Allomyces</taxon>
    </lineage>
</organism>
<feature type="transmembrane region" description="Helical" evidence="1">
    <location>
        <begin position="325"/>
        <end position="350"/>
    </location>
</feature>
<evidence type="ECO:0000313" key="2">
    <source>
        <dbReference type="EMBL" id="KNE62315.1"/>
    </source>
</evidence>
<sequence length="441" mass="46714">MARFLAQVAALLRNNALILQRSPFQLALAVLSPLIFLLVAALASTALSSSFSATGATTDTSHPAAVPLSFPECTNALGRCRPRLLYAPNNVYHARIMHAVADGMGLSSSSTDDVRSFAALDELAQYLLEQQIKLTSDRNFNFGIGFTTFFGAHAPRSLDEAGALVERVNGTHYSTLTVESSGLFSSGRDMFLPGIATVSPPLLLKTHLDWANIKTRSEMKGKSAPSLDIKVSGWPTPENASTRMGNAFTDAFLFFGYCPMFLIILSMVGSDKYMGLLTVLRKLGMSEAAYWVASFVTLVVLVVVSALLSMLAIPAYPATFPLSNASAAITFVAQFAAGLQLVSFGLVLVAGLTQQYAVNALAGLLLMASILCSALLGFLDSVSGAGIMPKTPLGFFVGFSSASALGWILEILFPVLAHGKLVFDVSSAVPLLFVSVLVACD</sequence>
<keyword evidence="1" id="KW-1133">Transmembrane helix</keyword>
<name>A0A0L0SIX5_ALLM3</name>
<feature type="transmembrane region" description="Helical" evidence="1">
    <location>
        <begin position="288"/>
        <end position="313"/>
    </location>
</feature>
<keyword evidence="3" id="KW-1185">Reference proteome</keyword>
<dbReference type="VEuPathDB" id="FungiDB:AMAG_18847"/>
<evidence type="ECO:0000313" key="3">
    <source>
        <dbReference type="Proteomes" id="UP000054350"/>
    </source>
</evidence>
<reference evidence="2 3" key="1">
    <citation type="submission" date="2009-11" db="EMBL/GenBank/DDBJ databases">
        <title>Annotation of Allomyces macrogynus ATCC 38327.</title>
        <authorList>
            <consortium name="The Broad Institute Genome Sequencing Platform"/>
            <person name="Russ C."/>
            <person name="Cuomo C."/>
            <person name="Burger G."/>
            <person name="Gray M.W."/>
            <person name="Holland P.W.H."/>
            <person name="King N."/>
            <person name="Lang F.B.F."/>
            <person name="Roger A.J."/>
            <person name="Ruiz-Trillo I."/>
            <person name="Young S.K."/>
            <person name="Zeng Q."/>
            <person name="Gargeya S."/>
            <person name="Fitzgerald M."/>
            <person name="Haas B."/>
            <person name="Abouelleil A."/>
            <person name="Alvarado L."/>
            <person name="Arachchi H.M."/>
            <person name="Berlin A."/>
            <person name="Chapman S.B."/>
            <person name="Gearin G."/>
            <person name="Goldberg J."/>
            <person name="Griggs A."/>
            <person name="Gujja S."/>
            <person name="Hansen M."/>
            <person name="Heiman D."/>
            <person name="Howarth C."/>
            <person name="Larimer J."/>
            <person name="Lui A."/>
            <person name="MacDonald P.J.P."/>
            <person name="McCowen C."/>
            <person name="Montmayeur A."/>
            <person name="Murphy C."/>
            <person name="Neiman D."/>
            <person name="Pearson M."/>
            <person name="Priest M."/>
            <person name="Roberts A."/>
            <person name="Saif S."/>
            <person name="Shea T."/>
            <person name="Sisk P."/>
            <person name="Stolte C."/>
            <person name="Sykes S."/>
            <person name="Wortman J."/>
            <person name="Nusbaum C."/>
            <person name="Birren B."/>
        </authorList>
    </citation>
    <scope>NUCLEOTIDE SEQUENCE [LARGE SCALE GENOMIC DNA]</scope>
    <source>
        <strain evidence="2 3">ATCC 38327</strain>
    </source>
</reference>
<dbReference type="Proteomes" id="UP000054350">
    <property type="component" value="Unassembled WGS sequence"/>
</dbReference>
<protein>
    <submittedName>
        <fullName evidence="2">Uncharacterized protein</fullName>
    </submittedName>
</protein>
<keyword evidence="1" id="KW-0812">Transmembrane</keyword>
<reference evidence="3" key="2">
    <citation type="submission" date="2009-11" db="EMBL/GenBank/DDBJ databases">
        <title>The Genome Sequence of Allomyces macrogynus strain ATCC 38327.</title>
        <authorList>
            <consortium name="The Broad Institute Genome Sequencing Platform"/>
            <person name="Russ C."/>
            <person name="Cuomo C."/>
            <person name="Shea T."/>
            <person name="Young S.K."/>
            <person name="Zeng Q."/>
            <person name="Koehrsen M."/>
            <person name="Haas B."/>
            <person name="Borodovsky M."/>
            <person name="Guigo R."/>
            <person name="Alvarado L."/>
            <person name="Berlin A."/>
            <person name="Borenstein D."/>
            <person name="Chen Z."/>
            <person name="Engels R."/>
            <person name="Freedman E."/>
            <person name="Gellesch M."/>
            <person name="Goldberg J."/>
            <person name="Griggs A."/>
            <person name="Gujja S."/>
            <person name="Heiman D."/>
            <person name="Hepburn T."/>
            <person name="Howarth C."/>
            <person name="Jen D."/>
            <person name="Larson L."/>
            <person name="Lewis B."/>
            <person name="Mehta T."/>
            <person name="Park D."/>
            <person name="Pearson M."/>
            <person name="Roberts A."/>
            <person name="Saif S."/>
            <person name="Shenoy N."/>
            <person name="Sisk P."/>
            <person name="Stolte C."/>
            <person name="Sykes S."/>
            <person name="Walk T."/>
            <person name="White J."/>
            <person name="Yandava C."/>
            <person name="Burger G."/>
            <person name="Gray M.W."/>
            <person name="Holland P.W.H."/>
            <person name="King N."/>
            <person name="Lang F.B.F."/>
            <person name="Roger A.J."/>
            <person name="Ruiz-Trillo I."/>
            <person name="Lander E."/>
            <person name="Nusbaum C."/>
        </authorList>
    </citation>
    <scope>NUCLEOTIDE SEQUENCE [LARGE SCALE GENOMIC DNA]</scope>
    <source>
        <strain evidence="3">ATCC 38327</strain>
    </source>
</reference>
<evidence type="ECO:0000256" key="1">
    <source>
        <dbReference type="SAM" id="Phobius"/>
    </source>
</evidence>
<keyword evidence="1" id="KW-0472">Membrane</keyword>
<feature type="transmembrane region" description="Helical" evidence="1">
    <location>
        <begin position="251"/>
        <end position="268"/>
    </location>
</feature>
<proteinExistence type="predicted"/>
<feature type="transmembrane region" description="Helical" evidence="1">
    <location>
        <begin position="26"/>
        <end position="47"/>
    </location>
</feature>
<gene>
    <name evidence="2" type="ORF">AMAG_18847</name>
</gene>
<dbReference type="AlphaFoldDB" id="A0A0L0SIX5"/>
<dbReference type="OrthoDB" id="8061355at2759"/>
<accession>A0A0L0SIX5</accession>